<protein>
    <submittedName>
        <fullName evidence="3">Pimeloyl-ACP methyl ester carboxylesterase</fullName>
    </submittedName>
</protein>
<dbReference type="SUPFAM" id="SSF53474">
    <property type="entry name" value="alpha/beta-Hydrolases"/>
    <property type="match status" value="1"/>
</dbReference>
<comment type="caution">
    <text evidence="3">The sequence shown here is derived from an EMBL/GenBank/DDBJ whole genome shotgun (WGS) entry which is preliminary data.</text>
</comment>
<dbReference type="OrthoDB" id="8680283at2"/>
<dbReference type="PANTHER" id="PTHR43798:SF33">
    <property type="entry name" value="HYDROLASE, PUTATIVE (AFU_ORTHOLOGUE AFUA_2G14860)-RELATED"/>
    <property type="match status" value="1"/>
</dbReference>
<dbReference type="GO" id="GO:0016020">
    <property type="term" value="C:membrane"/>
    <property type="evidence" value="ECO:0007669"/>
    <property type="project" value="TreeGrafter"/>
</dbReference>
<evidence type="ECO:0000259" key="2">
    <source>
        <dbReference type="Pfam" id="PF04101"/>
    </source>
</evidence>
<dbReference type="Gene3D" id="3.40.50.1820">
    <property type="entry name" value="alpha/beta hydrolase"/>
    <property type="match status" value="1"/>
</dbReference>
<dbReference type="InterPro" id="IPR000073">
    <property type="entry name" value="AB_hydrolase_1"/>
</dbReference>
<dbReference type="EMBL" id="QEKW01000007">
    <property type="protein sequence ID" value="PVZ08862.1"/>
    <property type="molecule type" value="Genomic_DNA"/>
</dbReference>
<gene>
    <name evidence="3" type="ORF">C8D89_10724</name>
</gene>
<feature type="domain" description="Glycosyl transferase family 28 C-terminal" evidence="2">
    <location>
        <begin position="538"/>
        <end position="674"/>
    </location>
</feature>
<keyword evidence="4" id="KW-1185">Reference proteome</keyword>
<dbReference type="InterPro" id="IPR029058">
    <property type="entry name" value="AB_hydrolase_fold"/>
</dbReference>
<proteinExistence type="predicted"/>
<dbReference type="Pfam" id="PF04101">
    <property type="entry name" value="Glyco_tran_28_C"/>
    <property type="match status" value="1"/>
</dbReference>
<dbReference type="Proteomes" id="UP000245639">
    <property type="component" value="Unassembled WGS sequence"/>
</dbReference>
<dbReference type="RefSeq" id="WP_116708880.1">
    <property type="nucleotide sequence ID" value="NZ_QEKW01000007.1"/>
</dbReference>
<reference evidence="3 4" key="1">
    <citation type="submission" date="2018-04" db="EMBL/GenBank/DDBJ databases">
        <title>Genomic Encyclopedia of Type Strains, Phase IV (KMG-IV): sequencing the most valuable type-strain genomes for metagenomic binning, comparative biology and taxonomic classification.</title>
        <authorList>
            <person name="Goeker M."/>
        </authorList>
    </citation>
    <scope>NUCLEOTIDE SEQUENCE [LARGE SCALE GENOMIC DNA]</scope>
    <source>
        <strain evidence="3 4">DSM 45771</strain>
    </source>
</reference>
<organism evidence="3 4">
    <name type="scientific">Actinomycetospora cinnamomea</name>
    <dbReference type="NCBI Taxonomy" id="663609"/>
    <lineage>
        <taxon>Bacteria</taxon>
        <taxon>Bacillati</taxon>
        <taxon>Actinomycetota</taxon>
        <taxon>Actinomycetes</taxon>
        <taxon>Pseudonocardiales</taxon>
        <taxon>Pseudonocardiaceae</taxon>
        <taxon>Actinomycetospora</taxon>
    </lineage>
</organism>
<evidence type="ECO:0000313" key="3">
    <source>
        <dbReference type="EMBL" id="PVZ08862.1"/>
    </source>
</evidence>
<evidence type="ECO:0000259" key="1">
    <source>
        <dbReference type="Pfam" id="PF00561"/>
    </source>
</evidence>
<sequence>MRARYPDVEDVVVRDGVRVGFEVYEPRDEPTTDATILLVTPMPLVHARQWKLQIPMLARHARVLVVDHRGNGRSDRPTEPAGYAIEEDVADVVAILDTTATARVIAVGVSGGGRRALELAAHCPERVAGVVAIAPTVVFAVDDFEAVREHYEGIQRFNRHHIRDDFDDFVSWFFAQCFTDDHALHPFEDAWAYAHETTPEVLVSFFGAASLPDVEGARALCRAVRCPVLVLHGTDDALIPHEVGEAVAGWTAGSLVSLEGVGHVPTVREPVRTNLLIRDFVRETAGRRSPTPRWTPPRKRARRALFLSSPIGLGHARRDLAIADELRGLRPDVGIEWLAQHPVSQVLAARGERIHPASRWLASEAGHVEGESGEHDLHAFRAWRSMDEILVHNFHVLAELAESDHHDLWVGDEAWELDHFLHENPELKSAAYAWLTDFVGFLPIDGDDAWEQRIAADHNAWMIEQVDRLPRVRDGALFVGDVEDVVPDAFGPGLPSIRAWTREHYAFPGYVTGFTPLDPADRAGVREELGWRPGEPVCLVTAGGTGIGLPLLRRVVDAVPAIRERVPEMRVVVVTGPRLDPDTVPPAPGLEVHGWVPDLHRHLGACDVAITHGGLTTTMELTAHRRPFLYVPLQRHFEQQRHVTHRLARHRAGRRMDWGDLRPDALADALHTEVARAVDYRPVDAGGAARAATRLASLL</sequence>
<dbReference type="InterPro" id="IPR050266">
    <property type="entry name" value="AB_hydrolase_sf"/>
</dbReference>
<feature type="domain" description="AB hydrolase-1" evidence="1">
    <location>
        <begin position="37"/>
        <end position="264"/>
    </location>
</feature>
<name>A0A2U1F9K4_9PSEU</name>
<dbReference type="Pfam" id="PF00561">
    <property type="entry name" value="Abhydrolase_1"/>
    <property type="match status" value="1"/>
</dbReference>
<accession>A0A2U1F9K4</accession>
<evidence type="ECO:0000313" key="4">
    <source>
        <dbReference type="Proteomes" id="UP000245639"/>
    </source>
</evidence>
<dbReference type="InterPro" id="IPR007235">
    <property type="entry name" value="Glyco_trans_28_C"/>
</dbReference>
<dbReference type="PANTHER" id="PTHR43798">
    <property type="entry name" value="MONOACYLGLYCEROL LIPASE"/>
    <property type="match status" value="1"/>
</dbReference>
<dbReference type="GO" id="GO:0016758">
    <property type="term" value="F:hexosyltransferase activity"/>
    <property type="evidence" value="ECO:0007669"/>
    <property type="project" value="InterPro"/>
</dbReference>
<dbReference type="PRINTS" id="PR00111">
    <property type="entry name" value="ABHYDROLASE"/>
</dbReference>
<dbReference type="Gene3D" id="3.40.50.2000">
    <property type="entry name" value="Glycogen Phosphorylase B"/>
    <property type="match status" value="1"/>
</dbReference>
<dbReference type="SUPFAM" id="SSF53756">
    <property type="entry name" value="UDP-Glycosyltransferase/glycogen phosphorylase"/>
    <property type="match status" value="1"/>
</dbReference>
<dbReference type="AlphaFoldDB" id="A0A2U1F9K4"/>